<dbReference type="Proteomes" id="UP000772434">
    <property type="component" value="Unassembled WGS sequence"/>
</dbReference>
<dbReference type="InterPro" id="IPR052953">
    <property type="entry name" value="Ser-rich/MCO-related"/>
</dbReference>
<dbReference type="PANTHER" id="PTHR34883">
    <property type="entry name" value="SERINE-RICH PROTEIN, PUTATIVE-RELATED-RELATED"/>
    <property type="match status" value="1"/>
</dbReference>
<dbReference type="EMBL" id="JADNRY010000021">
    <property type="protein sequence ID" value="KAF9072974.1"/>
    <property type="molecule type" value="Genomic_DNA"/>
</dbReference>
<reference evidence="1" key="1">
    <citation type="submission" date="2020-11" db="EMBL/GenBank/DDBJ databases">
        <authorList>
            <consortium name="DOE Joint Genome Institute"/>
            <person name="Ahrendt S."/>
            <person name="Riley R."/>
            <person name="Andreopoulos W."/>
            <person name="Labutti K."/>
            <person name="Pangilinan J."/>
            <person name="Ruiz-Duenas F.J."/>
            <person name="Barrasa J.M."/>
            <person name="Sanchez-Garcia M."/>
            <person name="Camarero S."/>
            <person name="Miyauchi S."/>
            <person name="Serrano A."/>
            <person name="Linde D."/>
            <person name="Babiker R."/>
            <person name="Drula E."/>
            <person name="Ayuso-Fernandez I."/>
            <person name="Pacheco R."/>
            <person name="Padilla G."/>
            <person name="Ferreira P."/>
            <person name="Barriuso J."/>
            <person name="Kellner H."/>
            <person name="Castanera R."/>
            <person name="Alfaro M."/>
            <person name="Ramirez L."/>
            <person name="Pisabarro A.G."/>
            <person name="Kuo A."/>
            <person name="Tritt A."/>
            <person name="Lipzen A."/>
            <person name="He G."/>
            <person name="Yan M."/>
            <person name="Ng V."/>
            <person name="Cullen D."/>
            <person name="Martin F."/>
            <person name="Rosso M.-N."/>
            <person name="Henrissat B."/>
            <person name="Hibbett D."/>
            <person name="Martinez A.T."/>
            <person name="Grigoriev I.V."/>
        </authorList>
    </citation>
    <scope>NUCLEOTIDE SEQUENCE</scope>
    <source>
        <strain evidence="1">AH 40177</strain>
    </source>
</reference>
<comment type="caution">
    <text evidence="1">The sequence shown here is derived from an EMBL/GenBank/DDBJ whole genome shotgun (WGS) entry which is preliminary data.</text>
</comment>
<proteinExistence type="predicted"/>
<accession>A0A9P5PV27</accession>
<keyword evidence="2" id="KW-1185">Reference proteome</keyword>
<dbReference type="OrthoDB" id="2331100at2759"/>
<name>A0A9P5PV27_9AGAR</name>
<gene>
    <name evidence="1" type="ORF">BDP27DRAFT_1417740</name>
</gene>
<sequence>MFATISLAPINDPIFDPPTVFTPSVAAVNITFVFDGPGTYSVTQSSFEQPCVPLEGGFDTGIIHGSLIGNSTQALLTLGTIGEIVWFFSRPTPPALCDSSTVGAINPPTTGDQTFNDFLLNANSAGLNNITATEHKSASPASATSIGLSPLATVTQSNQSNGYSISPMGL</sequence>
<protein>
    <submittedName>
        <fullName evidence="1">Uncharacterized protein</fullName>
    </submittedName>
</protein>
<organism evidence="1 2">
    <name type="scientific">Rhodocollybia butyracea</name>
    <dbReference type="NCBI Taxonomy" id="206335"/>
    <lineage>
        <taxon>Eukaryota</taxon>
        <taxon>Fungi</taxon>
        <taxon>Dikarya</taxon>
        <taxon>Basidiomycota</taxon>
        <taxon>Agaricomycotina</taxon>
        <taxon>Agaricomycetes</taxon>
        <taxon>Agaricomycetidae</taxon>
        <taxon>Agaricales</taxon>
        <taxon>Marasmiineae</taxon>
        <taxon>Omphalotaceae</taxon>
        <taxon>Rhodocollybia</taxon>
    </lineage>
</organism>
<evidence type="ECO:0000313" key="1">
    <source>
        <dbReference type="EMBL" id="KAF9072974.1"/>
    </source>
</evidence>
<dbReference type="AlphaFoldDB" id="A0A9P5PV27"/>
<evidence type="ECO:0000313" key="2">
    <source>
        <dbReference type="Proteomes" id="UP000772434"/>
    </source>
</evidence>
<dbReference type="PANTHER" id="PTHR34883:SF15">
    <property type="entry name" value="EXTRACELLULAR SERINE-RICH PROTEIN"/>
    <property type="match status" value="1"/>
</dbReference>